<keyword evidence="4" id="KW-1185">Reference proteome</keyword>
<evidence type="ECO:0000259" key="2">
    <source>
        <dbReference type="Pfam" id="PF01814"/>
    </source>
</evidence>
<gene>
    <name evidence="3" type="ORF">N4S67_25590</name>
</gene>
<feature type="region of interest" description="Disordered" evidence="1">
    <location>
        <begin position="219"/>
        <end position="241"/>
    </location>
</feature>
<dbReference type="Gene3D" id="1.20.120.520">
    <property type="entry name" value="nmb1532 protein domain like"/>
    <property type="match status" value="1"/>
</dbReference>
<protein>
    <submittedName>
        <fullName evidence="3">Hemerythrin domain-containing protein</fullName>
    </submittedName>
</protein>
<dbReference type="Pfam" id="PF01814">
    <property type="entry name" value="Hemerythrin"/>
    <property type="match status" value="1"/>
</dbReference>
<dbReference type="EMBL" id="JAODWD010000007">
    <property type="protein sequence ID" value="MCT7661774.1"/>
    <property type="molecule type" value="Genomic_DNA"/>
</dbReference>
<evidence type="ECO:0000313" key="4">
    <source>
        <dbReference type="Proteomes" id="UP001206639"/>
    </source>
</evidence>
<dbReference type="RefSeq" id="WP_260995852.1">
    <property type="nucleotide sequence ID" value="NZ_JAODWD010000007.1"/>
</dbReference>
<name>A0ABT2MHK9_9MYCO</name>
<accession>A0ABT2MHK9</accession>
<feature type="compositionally biased region" description="Basic and acidic residues" evidence="1">
    <location>
        <begin position="227"/>
        <end position="241"/>
    </location>
</feature>
<feature type="domain" description="Hemerythrin-like" evidence="2">
    <location>
        <begin position="23"/>
        <end position="135"/>
    </location>
</feature>
<dbReference type="PANTHER" id="PTHR35585">
    <property type="entry name" value="HHE DOMAIN PROTEIN (AFU_ORTHOLOGUE AFUA_4G00730)"/>
    <property type="match status" value="1"/>
</dbReference>
<dbReference type="PANTHER" id="PTHR35585:SF1">
    <property type="entry name" value="HHE DOMAIN PROTEIN (AFU_ORTHOLOGUE AFUA_4G00730)"/>
    <property type="match status" value="1"/>
</dbReference>
<proteinExistence type="predicted"/>
<reference evidence="4" key="1">
    <citation type="submission" date="2023-07" db="EMBL/GenBank/DDBJ databases">
        <authorList>
            <person name="Deng Y."/>
            <person name="Zhang Y.-Q."/>
        </authorList>
    </citation>
    <scope>NUCLEOTIDE SEQUENCE [LARGE SCALE GENOMIC DNA]</scope>
    <source>
        <strain evidence="4">CPCC 205710</strain>
    </source>
</reference>
<dbReference type="InterPro" id="IPR012312">
    <property type="entry name" value="Hemerythrin-like"/>
</dbReference>
<organism evidence="3 4">
    <name type="scientific">Mycobacterium deserti</name>
    <dbReference type="NCBI Taxonomy" id="2978347"/>
    <lineage>
        <taxon>Bacteria</taxon>
        <taxon>Bacillati</taxon>
        <taxon>Actinomycetota</taxon>
        <taxon>Actinomycetes</taxon>
        <taxon>Mycobacteriales</taxon>
        <taxon>Mycobacteriaceae</taxon>
        <taxon>Mycobacterium</taxon>
    </lineage>
</organism>
<evidence type="ECO:0000256" key="1">
    <source>
        <dbReference type="SAM" id="MobiDB-lite"/>
    </source>
</evidence>
<evidence type="ECO:0000313" key="3">
    <source>
        <dbReference type="EMBL" id="MCT7661774.1"/>
    </source>
</evidence>
<sequence length="241" mass="27438">MSTSLAHQSVDDLGGPRSVLTRQKRDHVELDRLLHRIDESTGDQRQEYLTRLCRLVFPHAFAEESVLWPAIRRLVPEGERLTLEIEREHQEINELFSSLEQLPEDDSRHRELWERIKALLREDVRDEEDRLLPMLQQGASRRTLVQLGYAWEAVRRIAPTRPHPVVARRPPGNVAAAAPLTVIDRARDVVDRTARRSHGRAHAVSTSLSARLARVAGAVEHMPPLTRGEDPSTRAPRTSEG</sequence>
<dbReference type="Proteomes" id="UP001206639">
    <property type="component" value="Unassembled WGS sequence"/>
</dbReference>
<comment type="caution">
    <text evidence="3">The sequence shown here is derived from an EMBL/GenBank/DDBJ whole genome shotgun (WGS) entry which is preliminary data.</text>
</comment>